<keyword evidence="1" id="KW-0812">Transmembrane</keyword>
<dbReference type="RefSeq" id="WP_085107514.1">
    <property type="nucleotide sequence ID" value="NZ_JACKSN010000185.1"/>
</dbReference>
<protein>
    <recommendedName>
        <fullName evidence="4">DUF3515 domain-containing protein</fullName>
    </recommendedName>
</protein>
<evidence type="ECO:0008006" key="4">
    <source>
        <dbReference type="Google" id="ProtNLM"/>
    </source>
</evidence>
<reference evidence="2 3" key="1">
    <citation type="submission" date="2016-01" db="EMBL/GenBank/DDBJ databases">
        <title>The new phylogeny of the genus Mycobacterium.</title>
        <authorList>
            <person name="Tarcisio F."/>
            <person name="Conor M."/>
            <person name="Antonella G."/>
            <person name="Elisabetta G."/>
            <person name="Giulia F.S."/>
            <person name="Sara T."/>
            <person name="Anna F."/>
            <person name="Clotilde B."/>
            <person name="Roberto B."/>
            <person name="Veronica D.S."/>
            <person name="Fabio R."/>
            <person name="Monica P."/>
            <person name="Olivier J."/>
            <person name="Enrico T."/>
            <person name="Nicola S."/>
        </authorList>
    </citation>
    <scope>NUCLEOTIDE SEQUENCE [LARGE SCALE GENOMIC DNA]</scope>
    <source>
        <strain evidence="2 3">DSM 44153</strain>
    </source>
</reference>
<keyword evidence="1" id="KW-0472">Membrane</keyword>
<feature type="transmembrane region" description="Helical" evidence="1">
    <location>
        <begin position="12"/>
        <end position="30"/>
    </location>
</feature>
<gene>
    <name evidence="2" type="ORF">AWC30_02180</name>
</gene>
<accession>A0A1X2EQI4</accession>
<evidence type="ECO:0000313" key="2">
    <source>
        <dbReference type="EMBL" id="ORX08461.1"/>
    </source>
</evidence>
<dbReference type="EMBL" id="LQPZ01000006">
    <property type="protein sequence ID" value="ORX08461.1"/>
    <property type="molecule type" value="Genomic_DNA"/>
</dbReference>
<dbReference type="AlphaFoldDB" id="A0A1X2EQI4"/>
<organism evidence="2 3">
    <name type="scientific">Mycolicibacillus trivialis</name>
    <dbReference type="NCBI Taxonomy" id="1798"/>
    <lineage>
        <taxon>Bacteria</taxon>
        <taxon>Bacillati</taxon>
        <taxon>Actinomycetota</taxon>
        <taxon>Actinomycetes</taxon>
        <taxon>Mycobacteriales</taxon>
        <taxon>Mycobacteriaceae</taxon>
        <taxon>Mycolicibacillus</taxon>
    </lineage>
</organism>
<dbReference type="Pfam" id="PF12028">
    <property type="entry name" value="DUF3515"/>
    <property type="match status" value="1"/>
</dbReference>
<dbReference type="Proteomes" id="UP000193090">
    <property type="component" value="Unassembled WGS sequence"/>
</dbReference>
<dbReference type="InterPro" id="IPR021903">
    <property type="entry name" value="DUF3515"/>
</dbReference>
<comment type="caution">
    <text evidence="2">The sequence shown here is derived from an EMBL/GenBank/DDBJ whole genome shotgun (WGS) entry which is preliminary data.</text>
</comment>
<sequence length="177" mass="18178">MDEGDGPPRWSLIAALTVAVVAVIAVLVLAKTRDAPATPVVLATVPAPQADGPQCTALLDALPEHLGDFTRSELAEPAPAGAAAWRRDGGGSGDPVVLRCGLERPPEFVVGSPLQQVDAVQWFAVRAEDRTTWYAVDRPVYVALTLPAGSGPDPIQQVSAALSAAVGATPIHPAPVG</sequence>
<keyword evidence="1" id="KW-1133">Transmembrane helix</keyword>
<dbReference type="OrthoDB" id="4422435at2"/>
<proteinExistence type="predicted"/>
<dbReference type="STRING" id="1798.AWC30_02180"/>
<evidence type="ECO:0000313" key="3">
    <source>
        <dbReference type="Proteomes" id="UP000193090"/>
    </source>
</evidence>
<keyword evidence="3" id="KW-1185">Reference proteome</keyword>
<evidence type="ECO:0000256" key="1">
    <source>
        <dbReference type="SAM" id="Phobius"/>
    </source>
</evidence>
<name>A0A1X2EQI4_9MYCO</name>